<reference evidence="1" key="1">
    <citation type="submission" date="2021-05" db="EMBL/GenBank/DDBJ databases">
        <authorList>
            <person name="Scholz U."/>
            <person name="Mascher M."/>
            <person name="Fiebig A."/>
        </authorList>
    </citation>
    <scope>NUCLEOTIDE SEQUENCE [LARGE SCALE GENOMIC DNA]</scope>
</reference>
<dbReference type="Proteomes" id="UP001732700">
    <property type="component" value="Chromosome 7A"/>
</dbReference>
<evidence type="ECO:0000313" key="1">
    <source>
        <dbReference type="EnsemblPlants" id="AVESA.00010b.r2.7AG1191420.1.CDS"/>
    </source>
</evidence>
<name>A0ACD5ZLH8_AVESA</name>
<organism evidence="1 2">
    <name type="scientific">Avena sativa</name>
    <name type="common">Oat</name>
    <dbReference type="NCBI Taxonomy" id="4498"/>
    <lineage>
        <taxon>Eukaryota</taxon>
        <taxon>Viridiplantae</taxon>
        <taxon>Streptophyta</taxon>
        <taxon>Embryophyta</taxon>
        <taxon>Tracheophyta</taxon>
        <taxon>Spermatophyta</taxon>
        <taxon>Magnoliopsida</taxon>
        <taxon>Liliopsida</taxon>
        <taxon>Poales</taxon>
        <taxon>Poaceae</taxon>
        <taxon>BOP clade</taxon>
        <taxon>Pooideae</taxon>
        <taxon>Poodae</taxon>
        <taxon>Poeae</taxon>
        <taxon>Poeae Chloroplast Group 1 (Aveneae type)</taxon>
        <taxon>Aveninae</taxon>
        <taxon>Avena</taxon>
    </lineage>
</organism>
<evidence type="ECO:0000313" key="2">
    <source>
        <dbReference type="Proteomes" id="UP001732700"/>
    </source>
</evidence>
<keyword evidence="2" id="KW-1185">Reference proteome</keyword>
<sequence length="980" mass="108342">MLHSAPPLEVGASSTGHHRCLLRDVGGHGALLPADSSRLYGDDAATTKFLLERILRGSGIPPLPYSSSSAAAVHAEQREDPEVSASRFVPKSQIHGDDTSEASGAGTAPATALHRPVESTASSPAEGESAEREDSAAPASGFVPSGKAPAAEKSESSGGGSPPATKLHDPLESAEDISTSRLPTPQGPGGRIVIVANRLPVTARRNDVGQWVYDRSSGGLVSALGGIKNAKIVYVGWPGVSVPDKDDQLIITNYLWQKSYRPVFLDEDLMDQYYSGYCNNILWPLFHYMGMPQDCRFKKSNDFESQLKAYEKANEMFAEVVRQIHKEGDTIWCQDYHLMLLPMILRKSNINMKVGWFLHTPFPSYEIFRVLPDRVKLLESVIQADLVGFHTYDYARHFVNACTNLLGLDSCPQGIECGGRIVRVDAFPIGIDARRFGDALELHQVKEKITEFQNLFAGRKVMLGVDRLDMIKGFIQKLLAFEKFLEQNEDWKAKVVLLQIAVPTRSDVPEYRKLASQVHELVARVNGRFGTLKTTPILHLDQTLDFHTLCALYAVTDVALITSLRDGMNLVSYEYVACQESKKGVLILNEFAGAAQSLRSGAIIVNPWDITEVAGKIKIALNMSAVDREKWHKHNYEIVTTHTAQDWAQNFLRELNDTAIKSPLRTSQTGTALPIEEAAACYAQSKNRLLILGFHETMTEPVQSSDQIKAIELNLNAGLKGPLMTLCDTQNTTVVVVSGCGKRVLDKNFGGYNMWLVAENGMFLRRPGKDWINLMPEHPEISWSNSVKNVFEYFRKRTPGSYSEERETSVCWNYKHADVETGRNQAKDLLQQLRSYSLSNQGADIVRGSQSIEVRPTGATKGKAVEAIINDLGHSKTMITPIDYVLCIGHFLAKDEDVYTLSSFDAQPGSTRKEKGWQADNTSIKFDLKPENYFPCTVGREHSIARYKLEGTNNVVCLLQDLAVAAPPANISNQPTIACP</sequence>
<dbReference type="EnsemblPlants" id="AVESA.00010b.r2.7AG1191420.1">
    <property type="protein sequence ID" value="AVESA.00010b.r2.7AG1191420.1.CDS"/>
    <property type="gene ID" value="AVESA.00010b.r2.7AG1191420"/>
</dbReference>
<accession>A0ACD5ZLH8</accession>
<protein>
    <submittedName>
        <fullName evidence="1">Uncharacterized protein</fullName>
    </submittedName>
</protein>
<reference evidence="1" key="2">
    <citation type="submission" date="2025-09" db="UniProtKB">
        <authorList>
            <consortium name="EnsemblPlants"/>
        </authorList>
    </citation>
    <scope>IDENTIFICATION</scope>
</reference>
<proteinExistence type="predicted"/>